<name>A0A1I6H0B6_HALSD</name>
<dbReference type="Proteomes" id="UP000198932">
    <property type="component" value="Unassembled WGS sequence"/>
</dbReference>
<evidence type="ECO:0000313" key="2">
    <source>
        <dbReference type="Proteomes" id="UP000198932"/>
    </source>
</evidence>
<evidence type="ECO:0000313" key="1">
    <source>
        <dbReference type="EMBL" id="SFR47711.1"/>
    </source>
</evidence>
<dbReference type="AlphaFoldDB" id="A0A1I6H0B6"/>
<dbReference type="STRING" id="35743.SAMN04487937_2231"/>
<proteinExistence type="predicted"/>
<accession>A0A1I6H0B6</accession>
<protein>
    <submittedName>
        <fullName evidence="1">Uncharacterized protein</fullName>
    </submittedName>
</protein>
<gene>
    <name evidence="1" type="ORF">SAMN04487937_2231</name>
</gene>
<reference evidence="2" key="1">
    <citation type="submission" date="2016-10" db="EMBL/GenBank/DDBJ databases">
        <authorList>
            <person name="Varghese N."/>
            <person name="Submissions S."/>
        </authorList>
    </citation>
    <scope>NUCLEOTIDE SEQUENCE [LARGE SCALE GENOMIC DNA]</scope>
    <source>
        <strain evidence="2">RD 26</strain>
    </source>
</reference>
<dbReference type="EMBL" id="FOYN01000003">
    <property type="protein sequence ID" value="SFR47711.1"/>
    <property type="molecule type" value="Genomic_DNA"/>
</dbReference>
<sequence>MTRERRAEPARDREGFDARDVLTGDLDDVSLRQAVEGHP</sequence>
<organism evidence="1 2">
    <name type="scientific">Halorubrum sodomense</name>
    <dbReference type="NCBI Taxonomy" id="35743"/>
    <lineage>
        <taxon>Archaea</taxon>
        <taxon>Methanobacteriati</taxon>
        <taxon>Methanobacteriota</taxon>
        <taxon>Stenosarchaea group</taxon>
        <taxon>Halobacteria</taxon>
        <taxon>Halobacteriales</taxon>
        <taxon>Haloferacaceae</taxon>
        <taxon>Halorubrum</taxon>
    </lineage>
</organism>
<keyword evidence="2" id="KW-1185">Reference proteome</keyword>